<proteinExistence type="predicted"/>
<dbReference type="PANTHER" id="PTHR47786:SF2">
    <property type="entry name" value="GLYCOSYL HYDROLASE FAMILY 13 CATALYTIC DOMAIN-CONTAINING PROTEIN"/>
    <property type="match status" value="1"/>
</dbReference>
<evidence type="ECO:0000313" key="3">
    <source>
        <dbReference type="Proteomes" id="UP000324585"/>
    </source>
</evidence>
<dbReference type="Pfam" id="PF00128">
    <property type="entry name" value="Alpha-amylase"/>
    <property type="match status" value="1"/>
</dbReference>
<sequence length="494" mass="56380">MARVGQGLSLYEVSSRAWMYELGVTSLDDVPDAELDKLQEQKMHMIWLQGAFKLGSVGLALDREEKSRMEGYKKALPDFTPDDIIGSPYAIVEYVVSDELGGNAAMARFRERCAKRGLKLMLDFVPNHMAVDCAWADDPACRDFFIRKPDNPADCNPDEFLPDGRAHGKDPYTGAWPDTAQLNYFNPALREAQVDNLLRVASICDVMRLDMAMLLLNKVHEQTWGRELRATGWSAPPTEFWEDAIKRVRAKYPDTIFMAEVYWGLDTELVGLGFDLTYDKYLYDHLASGHMDNLRGYMSSRSLDFLRHSAHFVENHDEPRAVSEFCGPMRANAAAAISFLLPGCRLIFHDQWHACSARLDVHLRRRSEYESDAGTLRYYTVLNKVLAEPAFTEPDAGYHWTWPEPPDESDYDTWRLVAWRMTHEDDRFLVVVNYTDAAACARFKLPDAPSASPAGEYTVHEYMAGKDYPRDAGELREHGLHCVMKPWGVQIFKY</sequence>
<dbReference type="InterPro" id="IPR017853">
    <property type="entry name" value="GH"/>
</dbReference>
<evidence type="ECO:0000313" key="2">
    <source>
        <dbReference type="EMBL" id="KAA8494372.1"/>
    </source>
</evidence>
<accession>A0A5J4YU60</accession>
<dbReference type="InterPro" id="IPR006047">
    <property type="entry name" value="GH13_cat_dom"/>
</dbReference>
<evidence type="ECO:0000259" key="1">
    <source>
        <dbReference type="SMART" id="SM00642"/>
    </source>
</evidence>
<reference evidence="3" key="1">
    <citation type="journal article" date="2019" name="Nat. Commun.">
        <title>Expansion of phycobilisome linker gene families in mesophilic red algae.</title>
        <authorList>
            <person name="Lee J."/>
            <person name="Kim D."/>
            <person name="Bhattacharya D."/>
            <person name="Yoon H.S."/>
        </authorList>
    </citation>
    <scope>NUCLEOTIDE SEQUENCE [LARGE SCALE GENOMIC DNA]</scope>
    <source>
        <strain evidence="3">CCMP 1328</strain>
    </source>
</reference>
<dbReference type="SUPFAM" id="SSF51445">
    <property type="entry name" value="(Trans)glycosidases"/>
    <property type="match status" value="1"/>
</dbReference>
<dbReference type="AlphaFoldDB" id="A0A5J4YU60"/>
<keyword evidence="3" id="KW-1185">Reference proteome</keyword>
<feature type="domain" description="Glycosyl hydrolase family 13 catalytic" evidence="1">
    <location>
        <begin position="58"/>
        <end position="377"/>
    </location>
</feature>
<gene>
    <name evidence="2" type="ORF">FVE85_2613</name>
</gene>
<dbReference type="OrthoDB" id="1740265at2759"/>
<protein>
    <recommendedName>
        <fullName evidence="1">Glycosyl hydrolase family 13 catalytic domain-containing protein</fullName>
    </recommendedName>
</protein>
<dbReference type="Proteomes" id="UP000324585">
    <property type="component" value="Unassembled WGS sequence"/>
</dbReference>
<dbReference type="EMBL" id="VRMN01000004">
    <property type="protein sequence ID" value="KAA8494372.1"/>
    <property type="molecule type" value="Genomic_DNA"/>
</dbReference>
<dbReference type="Gene3D" id="3.20.20.80">
    <property type="entry name" value="Glycosidases"/>
    <property type="match status" value="1"/>
</dbReference>
<name>A0A5J4YU60_PORPP</name>
<dbReference type="PANTHER" id="PTHR47786">
    <property type="entry name" value="ALPHA-1,4-GLUCAN:MALTOSE-1-PHOSPHATE MALTOSYLTRANSFERASE"/>
    <property type="match status" value="1"/>
</dbReference>
<comment type="caution">
    <text evidence="2">The sequence shown here is derived from an EMBL/GenBank/DDBJ whole genome shotgun (WGS) entry which is preliminary data.</text>
</comment>
<dbReference type="SMART" id="SM00642">
    <property type="entry name" value="Aamy"/>
    <property type="match status" value="1"/>
</dbReference>
<dbReference type="GO" id="GO:0005975">
    <property type="term" value="P:carbohydrate metabolic process"/>
    <property type="evidence" value="ECO:0007669"/>
    <property type="project" value="InterPro"/>
</dbReference>
<dbReference type="OMA" id="VYWDLEW"/>
<organism evidence="2 3">
    <name type="scientific">Porphyridium purpureum</name>
    <name type="common">Red alga</name>
    <name type="synonym">Porphyridium cruentum</name>
    <dbReference type="NCBI Taxonomy" id="35688"/>
    <lineage>
        <taxon>Eukaryota</taxon>
        <taxon>Rhodophyta</taxon>
        <taxon>Bangiophyceae</taxon>
        <taxon>Porphyridiales</taxon>
        <taxon>Porphyridiaceae</taxon>
        <taxon>Porphyridium</taxon>
    </lineage>
</organism>